<dbReference type="InterPro" id="IPR036901">
    <property type="entry name" value="Asp/Orn_carbamoylTrfase_sf"/>
</dbReference>
<dbReference type="SUPFAM" id="SSF53671">
    <property type="entry name" value="Aspartate/ornithine carbamoyltransferase"/>
    <property type="match status" value="1"/>
</dbReference>
<reference evidence="11 12" key="1">
    <citation type="submission" date="2023-07" db="EMBL/GenBank/DDBJ databases">
        <title>Genomic Encyclopedia of Type Strains, Phase IV (KMG-IV): sequencing the most valuable type-strain genomes for metagenomic binning, comparative biology and taxonomic classification.</title>
        <authorList>
            <person name="Goeker M."/>
        </authorList>
    </citation>
    <scope>NUCLEOTIDE SEQUENCE [LARGE SCALE GENOMIC DNA]</scope>
    <source>
        <strain evidence="11 12">DSM 23948</strain>
    </source>
</reference>
<dbReference type="Gene3D" id="3.40.50.1370">
    <property type="entry name" value="Aspartate/ornithine carbamoyltransferase"/>
    <property type="match status" value="2"/>
</dbReference>
<keyword evidence="12" id="KW-1185">Reference proteome</keyword>
<dbReference type="GO" id="GO:0004585">
    <property type="term" value="F:ornithine carbamoyltransferase activity"/>
    <property type="evidence" value="ECO:0007669"/>
    <property type="project" value="UniProtKB-EC"/>
</dbReference>
<dbReference type="EC" id="2.1.3.3" evidence="4 8"/>
<evidence type="ECO:0000256" key="6">
    <source>
        <dbReference type="ARBA" id="ARBA00022679"/>
    </source>
</evidence>
<keyword evidence="6 8" id="KW-0808">Transferase</keyword>
<comment type="catalytic activity">
    <reaction evidence="7 8">
        <text>carbamoyl phosphate + L-ornithine = L-citrulline + phosphate + H(+)</text>
        <dbReference type="Rhea" id="RHEA:19513"/>
        <dbReference type="ChEBI" id="CHEBI:15378"/>
        <dbReference type="ChEBI" id="CHEBI:43474"/>
        <dbReference type="ChEBI" id="CHEBI:46911"/>
        <dbReference type="ChEBI" id="CHEBI:57743"/>
        <dbReference type="ChEBI" id="CHEBI:58228"/>
        <dbReference type="EC" id="2.1.3.3"/>
    </reaction>
</comment>
<feature type="binding site" evidence="8">
    <location>
        <begin position="143"/>
        <end position="146"/>
    </location>
    <ligand>
        <name>carbamoyl phosphate</name>
        <dbReference type="ChEBI" id="CHEBI:58228"/>
    </ligand>
</feature>
<feature type="domain" description="Aspartate/ornithine carbamoyltransferase carbamoyl-P binding" evidence="10">
    <location>
        <begin position="16"/>
        <end position="156"/>
    </location>
</feature>
<feature type="binding site" evidence="8">
    <location>
        <begin position="65"/>
        <end position="68"/>
    </location>
    <ligand>
        <name>carbamoyl phosphate</name>
        <dbReference type="ChEBI" id="CHEBI:58228"/>
    </ligand>
</feature>
<dbReference type="PANTHER" id="PTHR45753:SF3">
    <property type="entry name" value="ORNITHINE TRANSCARBAMYLASE, MITOCHONDRIAL"/>
    <property type="match status" value="1"/>
</dbReference>
<dbReference type="HAMAP" id="MF_01109">
    <property type="entry name" value="OTCase"/>
    <property type="match status" value="1"/>
</dbReference>
<dbReference type="PANTHER" id="PTHR45753">
    <property type="entry name" value="ORNITHINE CARBAMOYLTRANSFERASE, MITOCHONDRIAL"/>
    <property type="match status" value="1"/>
</dbReference>
<comment type="similarity">
    <text evidence="3 8">Belongs to the aspartate/ornithine carbamoyltransferase superfamily. OTCase family.</text>
</comment>
<dbReference type="PRINTS" id="PR00100">
    <property type="entry name" value="AOTCASE"/>
</dbReference>
<dbReference type="InterPro" id="IPR006130">
    <property type="entry name" value="Asp/Orn_carbamoylTrfase"/>
</dbReference>
<evidence type="ECO:0000259" key="10">
    <source>
        <dbReference type="Pfam" id="PF02729"/>
    </source>
</evidence>
<evidence type="ECO:0000256" key="7">
    <source>
        <dbReference type="ARBA" id="ARBA00048772"/>
    </source>
</evidence>
<dbReference type="RefSeq" id="WP_307148502.1">
    <property type="nucleotide sequence ID" value="NZ_JAUSTU010000001.1"/>
</dbReference>
<dbReference type="Proteomes" id="UP001231362">
    <property type="component" value="Unassembled WGS sequence"/>
</dbReference>
<proteinExistence type="inferred from homology"/>
<feature type="binding site" evidence="8">
    <location>
        <position position="116"/>
    </location>
    <ligand>
        <name>carbamoyl phosphate</name>
        <dbReference type="ChEBI" id="CHEBI:58228"/>
    </ligand>
</feature>
<keyword evidence="8" id="KW-0963">Cytoplasm</keyword>
<feature type="binding site" evidence="8">
    <location>
        <begin position="278"/>
        <end position="279"/>
    </location>
    <ligand>
        <name>carbamoyl phosphate</name>
        <dbReference type="ChEBI" id="CHEBI:58228"/>
    </ligand>
</feature>
<feature type="binding site" evidence="8">
    <location>
        <position position="92"/>
    </location>
    <ligand>
        <name>carbamoyl phosphate</name>
        <dbReference type="ChEBI" id="CHEBI:58228"/>
    </ligand>
</feature>
<evidence type="ECO:0000256" key="4">
    <source>
        <dbReference type="ARBA" id="ARBA00013007"/>
    </source>
</evidence>
<comment type="subcellular location">
    <subcellularLocation>
        <location evidence="8">Cytoplasm</location>
    </subcellularLocation>
</comment>
<dbReference type="InterPro" id="IPR002292">
    <property type="entry name" value="Orn/put_carbamltrans"/>
</dbReference>
<dbReference type="PROSITE" id="PS00097">
    <property type="entry name" value="CARBAMOYLTRANSFERASE"/>
    <property type="match status" value="1"/>
</dbReference>
<comment type="caution">
    <text evidence="11">The sequence shown here is derived from an EMBL/GenBank/DDBJ whole genome shotgun (WGS) entry which is preliminary data.</text>
</comment>
<evidence type="ECO:0000259" key="9">
    <source>
        <dbReference type="Pfam" id="PF00185"/>
    </source>
</evidence>
<feature type="domain" description="Aspartate/ornithine carbamoyltransferase Asp/Orn-binding" evidence="9">
    <location>
        <begin position="163"/>
        <end position="315"/>
    </location>
</feature>
<accession>A0ABT9UYW3</accession>
<dbReference type="InterPro" id="IPR024904">
    <property type="entry name" value="OTCase_ArgI"/>
</dbReference>
<feature type="binding site" evidence="8">
    <location>
        <position position="238"/>
    </location>
    <ligand>
        <name>L-ornithine</name>
        <dbReference type="ChEBI" id="CHEBI:46911"/>
    </ligand>
</feature>
<feature type="binding site" evidence="8">
    <location>
        <begin position="242"/>
        <end position="243"/>
    </location>
    <ligand>
        <name>L-ornithine</name>
        <dbReference type="ChEBI" id="CHEBI:46911"/>
    </ligand>
</feature>
<protein>
    <recommendedName>
        <fullName evidence="5 8">Ornithine carbamoyltransferase</fullName>
        <shortName evidence="8">OTCase</shortName>
        <ecNumber evidence="4 8">2.1.3.3</ecNumber>
    </recommendedName>
</protein>
<evidence type="ECO:0000256" key="8">
    <source>
        <dbReference type="HAMAP-Rule" id="MF_01109"/>
    </source>
</evidence>
<gene>
    <name evidence="11" type="ORF">J2S07_000176</name>
</gene>
<evidence type="ECO:0000256" key="3">
    <source>
        <dbReference type="ARBA" id="ARBA00007805"/>
    </source>
</evidence>
<name>A0ABT9UYW3_9BACL</name>
<evidence type="ECO:0000256" key="5">
    <source>
        <dbReference type="ARBA" id="ARBA00016634"/>
    </source>
</evidence>
<dbReference type="Pfam" id="PF02729">
    <property type="entry name" value="OTCace_N"/>
    <property type="match status" value="1"/>
</dbReference>
<dbReference type="PRINTS" id="PR00102">
    <property type="entry name" value="OTCASE"/>
</dbReference>
<evidence type="ECO:0000256" key="2">
    <source>
        <dbReference type="ARBA" id="ARBA00004975"/>
    </source>
</evidence>
<comment type="function">
    <text evidence="1">Reversibly catalyzes the transfer of the carbamoyl group from carbamoyl phosphate (CP) to the N(epsilon) atom of ornithine (ORN) to produce L-citrulline.</text>
</comment>
<evidence type="ECO:0000313" key="12">
    <source>
        <dbReference type="Proteomes" id="UP001231362"/>
    </source>
</evidence>
<dbReference type="InterPro" id="IPR006132">
    <property type="entry name" value="Asp/Orn_carbamoyltranf_P-bd"/>
</dbReference>
<dbReference type="InterPro" id="IPR006131">
    <property type="entry name" value="Asp_carbamoyltransf_Asp/Orn-bd"/>
</dbReference>
<dbReference type="EMBL" id="JAUSTU010000001">
    <property type="protein sequence ID" value="MDQ0153878.1"/>
    <property type="molecule type" value="Genomic_DNA"/>
</dbReference>
<dbReference type="NCBIfam" id="TIGR00658">
    <property type="entry name" value="orni_carb_tr"/>
    <property type="match status" value="1"/>
</dbReference>
<sequence>MMTTQIEESIIDIKGKDFLTLADFSPDVIKGLLEKAHGLKKAHVSGEETNLLKGKILGLIFEKPSTRTRVSFEAGMLQLGGQVIYLNGQDMQLGRGEPISDTAKVLSHYVDAIMIRTFSHQRVMELAEHASIPVINGLTDLFHPCQALADLLTIQEVKGSLAGIKMAFVGDGNNVTHSLMIAAAKTGLHLNVATPMGYEPNEEVTKLALGIAKETGAEIAIMNNPVEAVTEADVIYTDVWTSMGQEAENEKRMKDFQEFQVNDGLVKNAKADFLFLHCLPAHRGEEVTSDVIDGKNSYVFQQAGNRLHVQKAILAEILK</sequence>
<evidence type="ECO:0000313" key="11">
    <source>
        <dbReference type="EMBL" id="MDQ0153878.1"/>
    </source>
</evidence>
<feature type="binding site" evidence="8">
    <location>
        <position position="306"/>
    </location>
    <ligand>
        <name>carbamoyl phosphate</name>
        <dbReference type="ChEBI" id="CHEBI:58228"/>
    </ligand>
</feature>
<dbReference type="Pfam" id="PF00185">
    <property type="entry name" value="OTCace"/>
    <property type="match status" value="1"/>
</dbReference>
<evidence type="ECO:0000256" key="1">
    <source>
        <dbReference type="ARBA" id="ARBA00003822"/>
    </source>
</evidence>
<dbReference type="NCBIfam" id="NF001986">
    <property type="entry name" value="PRK00779.1"/>
    <property type="match status" value="1"/>
</dbReference>
<feature type="binding site" evidence="8">
    <location>
        <position position="174"/>
    </location>
    <ligand>
        <name>L-ornithine</name>
        <dbReference type="ChEBI" id="CHEBI:46911"/>
    </ligand>
</feature>
<organism evidence="11 12">
    <name type="scientific">Anoxybacillus andreesenii</name>
    <dbReference type="NCBI Taxonomy" id="1325932"/>
    <lineage>
        <taxon>Bacteria</taxon>
        <taxon>Bacillati</taxon>
        <taxon>Bacillota</taxon>
        <taxon>Bacilli</taxon>
        <taxon>Bacillales</taxon>
        <taxon>Anoxybacillaceae</taxon>
        <taxon>Anoxybacillus</taxon>
    </lineage>
</organism>
<comment type="pathway">
    <text evidence="2">Amino-acid biosynthesis; L-arginine biosynthesis; L-arginine from L-ornithine and carbamoyl phosphate: step 1/3.</text>
</comment>